<evidence type="ECO:0000313" key="2">
    <source>
        <dbReference type="EMBL" id="KAK7750040.1"/>
    </source>
</evidence>
<dbReference type="Gene3D" id="2.60.120.700">
    <property type="entry name" value="Peptidase G1"/>
    <property type="match status" value="1"/>
</dbReference>
<dbReference type="PANTHER" id="PTHR37536">
    <property type="entry name" value="PUTATIVE (AFU_ORTHOLOGUE AFUA_3G02970)-RELATED"/>
    <property type="match status" value="1"/>
</dbReference>
<dbReference type="GO" id="GO:0006508">
    <property type="term" value="P:proteolysis"/>
    <property type="evidence" value="ECO:0007669"/>
    <property type="project" value="InterPro"/>
</dbReference>
<keyword evidence="1" id="KW-0732">Signal</keyword>
<name>A0AAN9UPT7_9PEZI</name>
<comment type="caution">
    <text evidence="2">The sequence shown here is derived from an EMBL/GenBank/DDBJ whole genome shotgun (WGS) entry which is preliminary data.</text>
</comment>
<gene>
    <name evidence="2" type="ORF">SLS62_008033</name>
</gene>
<dbReference type="Pfam" id="PF01828">
    <property type="entry name" value="Peptidase_A4"/>
    <property type="match status" value="1"/>
</dbReference>
<keyword evidence="3" id="KW-1185">Reference proteome</keyword>
<sequence length="344" mass="36619">MVRVLVYYFWLLASPSVVATWAVSPPPHDSGHHHRRRHRHDLLAAWSNGSSLAGFPERYVDTFRSGAIIDIAQEAQVSGDDGGDNGSRLPAILSVTATWNVPWIRPNPGADLQDINNQNEMGQWVGITGGACDDPATGGALLQAGTDSRLTETGETVAGAWVEWLPSGAIGLSAENMTGDHIRVSIRVDTSHEGFVEIENLSTAQTWADTITDPFYHPSPSSSTTTPSAGGVPLCLGNGTAWFLDEWVLGQPGAKPDSERAALPLFDNVTFSGVEARGRGNGSDGDGASRRFDLGGPEADFWNLTQARTGRAVAVAEMRAPDSFVVYSPGGKGWVPPPALLPLR</sequence>
<dbReference type="GO" id="GO:0070007">
    <property type="term" value="F:glutamic-type endopeptidase activity"/>
    <property type="evidence" value="ECO:0007669"/>
    <property type="project" value="InterPro"/>
</dbReference>
<dbReference type="CDD" id="cd13426">
    <property type="entry name" value="Peptidase_G1"/>
    <property type="match status" value="1"/>
</dbReference>
<proteinExistence type="predicted"/>
<dbReference type="EMBL" id="JAKJXP020000071">
    <property type="protein sequence ID" value="KAK7750040.1"/>
    <property type="molecule type" value="Genomic_DNA"/>
</dbReference>
<dbReference type="PANTHER" id="PTHR37536:SF1">
    <property type="entry name" value="ASPERGILLOPEPSIN, PUTAITVE (AFU_ORTHOLOGUE AFUA_7G01200)"/>
    <property type="match status" value="1"/>
</dbReference>
<reference evidence="2 3" key="1">
    <citation type="submission" date="2024-02" db="EMBL/GenBank/DDBJ databases">
        <title>De novo assembly and annotation of 12 fungi associated with fruit tree decline syndrome in Ontario, Canada.</title>
        <authorList>
            <person name="Sulman M."/>
            <person name="Ellouze W."/>
            <person name="Ilyukhin E."/>
        </authorList>
    </citation>
    <scope>NUCLEOTIDE SEQUENCE [LARGE SCALE GENOMIC DNA]</scope>
    <source>
        <strain evidence="2 3">M11/M66-122</strain>
    </source>
</reference>
<organism evidence="2 3">
    <name type="scientific">Diatrype stigma</name>
    <dbReference type="NCBI Taxonomy" id="117547"/>
    <lineage>
        <taxon>Eukaryota</taxon>
        <taxon>Fungi</taxon>
        <taxon>Dikarya</taxon>
        <taxon>Ascomycota</taxon>
        <taxon>Pezizomycotina</taxon>
        <taxon>Sordariomycetes</taxon>
        <taxon>Xylariomycetidae</taxon>
        <taxon>Xylariales</taxon>
        <taxon>Diatrypaceae</taxon>
        <taxon>Diatrype</taxon>
    </lineage>
</organism>
<dbReference type="InterPro" id="IPR000250">
    <property type="entry name" value="Peptidase_G1"/>
</dbReference>
<dbReference type="AlphaFoldDB" id="A0AAN9UPT7"/>
<dbReference type="Proteomes" id="UP001320420">
    <property type="component" value="Unassembled WGS sequence"/>
</dbReference>
<feature type="chain" id="PRO_5042878445" evidence="1">
    <location>
        <begin position="21"/>
        <end position="344"/>
    </location>
</feature>
<feature type="signal peptide" evidence="1">
    <location>
        <begin position="1"/>
        <end position="20"/>
    </location>
</feature>
<protein>
    <submittedName>
        <fullName evidence="2">Uncharacterized protein</fullName>
    </submittedName>
</protein>
<dbReference type="InterPro" id="IPR013320">
    <property type="entry name" value="ConA-like_dom_sf"/>
</dbReference>
<dbReference type="SUPFAM" id="SSF49899">
    <property type="entry name" value="Concanavalin A-like lectins/glucanases"/>
    <property type="match status" value="1"/>
</dbReference>
<accession>A0AAN9UPT7</accession>
<evidence type="ECO:0000256" key="1">
    <source>
        <dbReference type="SAM" id="SignalP"/>
    </source>
</evidence>
<evidence type="ECO:0000313" key="3">
    <source>
        <dbReference type="Proteomes" id="UP001320420"/>
    </source>
</evidence>
<dbReference type="InterPro" id="IPR038656">
    <property type="entry name" value="Peptidase_G1_sf"/>
</dbReference>